<evidence type="ECO:0000256" key="1">
    <source>
        <dbReference type="SAM" id="SignalP"/>
    </source>
</evidence>
<dbReference type="RefSeq" id="XP_005820175.1">
    <property type="nucleotide sequence ID" value="XM_005820118.1"/>
</dbReference>
<sequence length="397" mass="44020">MRSSLLKALLLLSLRASYTAAVIVRRYEYELKDETRNINYPEGTVEHHCILFADDNSPISVVGTYGRFGYFEGTFQANTRNAMVNWYETATSEDWELVTSSGGAWLIYASNYSSVEGGCNTAGMYDSLDSYVEWISVKGVMKKTSEDPDYRPDFLSNCLLVLPDRKTWQDVMGTEKKDAFFNLAPTSTARDLLPGFDGTIFEGDQACSLHLISSSHAIPSPSLCFATFLPFCSAFLPSSRSLQHTFMLLLMSSQGKISFCKDVYNLQSSYIHIFSEKDQTDTARPGDRETGIFAPNSIAFSGTVGNGVIGQWMAQDGPNMGQTGPFVYLIQPQQGSGPQMIGYYCITNSKKIRLKCFDMLYKYKEKVTCGTCRTGSSSVLLLMVVACCWARGVLAGY</sequence>
<proteinExistence type="predicted"/>
<dbReference type="Proteomes" id="UP000011087">
    <property type="component" value="Unassembled WGS sequence"/>
</dbReference>
<evidence type="ECO:0000313" key="2">
    <source>
        <dbReference type="EMBL" id="EKX33195.1"/>
    </source>
</evidence>
<organism evidence="2">
    <name type="scientific">Guillardia theta (strain CCMP2712)</name>
    <name type="common">Cryptophyte</name>
    <dbReference type="NCBI Taxonomy" id="905079"/>
    <lineage>
        <taxon>Eukaryota</taxon>
        <taxon>Cryptophyceae</taxon>
        <taxon>Pyrenomonadales</taxon>
        <taxon>Geminigeraceae</taxon>
        <taxon>Guillardia</taxon>
    </lineage>
</organism>
<feature type="chain" id="PRO_5008769863" evidence="1">
    <location>
        <begin position="22"/>
        <end position="397"/>
    </location>
</feature>
<keyword evidence="4" id="KW-1185">Reference proteome</keyword>
<name>L1IBH9_GUITC</name>
<dbReference type="EnsemblProtists" id="EKX33195">
    <property type="protein sequence ID" value="EKX33195"/>
    <property type="gene ID" value="GUITHDRAFT_120639"/>
</dbReference>
<dbReference type="GeneID" id="17289928"/>
<reference evidence="3" key="3">
    <citation type="submission" date="2015-06" db="UniProtKB">
        <authorList>
            <consortium name="EnsemblProtists"/>
        </authorList>
    </citation>
    <scope>IDENTIFICATION</scope>
</reference>
<keyword evidence="1" id="KW-0732">Signal</keyword>
<dbReference type="KEGG" id="gtt:GUITHDRAFT_120639"/>
<feature type="signal peptide" evidence="1">
    <location>
        <begin position="1"/>
        <end position="21"/>
    </location>
</feature>
<reference evidence="4" key="2">
    <citation type="submission" date="2012-11" db="EMBL/GenBank/DDBJ databases">
        <authorList>
            <person name="Kuo A."/>
            <person name="Curtis B.A."/>
            <person name="Tanifuji G."/>
            <person name="Burki F."/>
            <person name="Gruber A."/>
            <person name="Irimia M."/>
            <person name="Maruyama S."/>
            <person name="Arias M.C."/>
            <person name="Ball S.G."/>
            <person name="Gile G.H."/>
            <person name="Hirakawa Y."/>
            <person name="Hopkins J.F."/>
            <person name="Rensing S.A."/>
            <person name="Schmutz J."/>
            <person name="Symeonidi A."/>
            <person name="Elias M."/>
            <person name="Eveleigh R.J."/>
            <person name="Herman E.K."/>
            <person name="Klute M.J."/>
            <person name="Nakayama T."/>
            <person name="Obornik M."/>
            <person name="Reyes-Prieto A."/>
            <person name="Armbrust E.V."/>
            <person name="Aves S.J."/>
            <person name="Beiko R.G."/>
            <person name="Coutinho P."/>
            <person name="Dacks J.B."/>
            <person name="Durnford D.G."/>
            <person name="Fast N.M."/>
            <person name="Green B.R."/>
            <person name="Grisdale C."/>
            <person name="Hempe F."/>
            <person name="Henrissat B."/>
            <person name="Hoppner M.P."/>
            <person name="Ishida K.-I."/>
            <person name="Kim E."/>
            <person name="Koreny L."/>
            <person name="Kroth P.G."/>
            <person name="Liu Y."/>
            <person name="Malik S.-B."/>
            <person name="Maier U.G."/>
            <person name="McRose D."/>
            <person name="Mock T."/>
            <person name="Neilson J.A."/>
            <person name="Onodera N.T."/>
            <person name="Poole A.M."/>
            <person name="Pritham E.J."/>
            <person name="Richards T.A."/>
            <person name="Rocap G."/>
            <person name="Roy S.W."/>
            <person name="Sarai C."/>
            <person name="Schaack S."/>
            <person name="Shirato S."/>
            <person name="Slamovits C.H."/>
            <person name="Spencer D.F."/>
            <person name="Suzuki S."/>
            <person name="Worden A.Z."/>
            <person name="Zauner S."/>
            <person name="Barry K."/>
            <person name="Bell C."/>
            <person name="Bharti A.K."/>
            <person name="Crow J.A."/>
            <person name="Grimwood J."/>
            <person name="Kramer R."/>
            <person name="Lindquist E."/>
            <person name="Lucas S."/>
            <person name="Salamov A."/>
            <person name="McFadden G.I."/>
            <person name="Lane C.E."/>
            <person name="Keeling P.J."/>
            <person name="Gray M.W."/>
            <person name="Grigoriev I.V."/>
            <person name="Archibald J.M."/>
        </authorList>
    </citation>
    <scope>NUCLEOTIDE SEQUENCE</scope>
    <source>
        <strain evidence="4">CCMP2712</strain>
    </source>
</reference>
<gene>
    <name evidence="2" type="ORF">GUITHDRAFT_120639</name>
</gene>
<protein>
    <submittedName>
        <fullName evidence="2 3">Uncharacterized protein</fullName>
    </submittedName>
</protein>
<dbReference type="AlphaFoldDB" id="L1IBH9"/>
<dbReference type="PaxDb" id="55529-EKX33195"/>
<dbReference type="EMBL" id="JH993152">
    <property type="protein sequence ID" value="EKX33195.1"/>
    <property type="molecule type" value="Genomic_DNA"/>
</dbReference>
<dbReference type="HOGENOM" id="CLU_695323_0_0_1"/>
<evidence type="ECO:0000313" key="3">
    <source>
        <dbReference type="EnsemblProtists" id="EKX33195"/>
    </source>
</evidence>
<evidence type="ECO:0000313" key="4">
    <source>
        <dbReference type="Proteomes" id="UP000011087"/>
    </source>
</evidence>
<reference evidence="2 4" key="1">
    <citation type="journal article" date="2012" name="Nature">
        <title>Algal genomes reveal evolutionary mosaicism and the fate of nucleomorphs.</title>
        <authorList>
            <consortium name="DOE Joint Genome Institute"/>
            <person name="Curtis B.A."/>
            <person name="Tanifuji G."/>
            <person name="Burki F."/>
            <person name="Gruber A."/>
            <person name="Irimia M."/>
            <person name="Maruyama S."/>
            <person name="Arias M.C."/>
            <person name="Ball S.G."/>
            <person name="Gile G.H."/>
            <person name="Hirakawa Y."/>
            <person name="Hopkins J.F."/>
            <person name="Kuo A."/>
            <person name="Rensing S.A."/>
            <person name="Schmutz J."/>
            <person name="Symeonidi A."/>
            <person name="Elias M."/>
            <person name="Eveleigh R.J."/>
            <person name="Herman E.K."/>
            <person name="Klute M.J."/>
            <person name="Nakayama T."/>
            <person name="Obornik M."/>
            <person name="Reyes-Prieto A."/>
            <person name="Armbrust E.V."/>
            <person name="Aves S.J."/>
            <person name="Beiko R.G."/>
            <person name="Coutinho P."/>
            <person name="Dacks J.B."/>
            <person name="Durnford D.G."/>
            <person name="Fast N.M."/>
            <person name="Green B.R."/>
            <person name="Grisdale C.J."/>
            <person name="Hempel F."/>
            <person name="Henrissat B."/>
            <person name="Hoppner M.P."/>
            <person name="Ishida K."/>
            <person name="Kim E."/>
            <person name="Koreny L."/>
            <person name="Kroth P.G."/>
            <person name="Liu Y."/>
            <person name="Malik S.B."/>
            <person name="Maier U.G."/>
            <person name="McRose D."/>
            <person name="Mock T."/>
            <person name="Neilson J.A."/>
            <person name="Onodera N.T."/>
            <person name="Poole A.M."/>
            <person name="Pritham E.J."/>
            <person name="Richards T.A."/>
            <person name="Rocap G."/>
            <person name="Roy S.W."/>
            <person name="Sarai C."/>
            <person name="Schaack S."/>
            <person name="Shirato S."/>
            <person name="Slamovits C.H."/>
            <person name="Spencer D.F."/>
            <person name="Suzuki S."/>
            <person name="Worden A.Z."/>
            <person name="Zauner S."/>
            <person name="Barry K."/>
            <person name="Bell C."/>
            <person name="Bharti A.K."/>
            <person name="Crow J.A."/>
            <person name="Grimwood J."/>
            <person name="Kramer R."/>
            <person name="Lindquist E."/>
            <person name="Lucas S."/>
            <person name="Salamov A."/>
            <person name="McFadden G.I."/>
            <person name="Lane C.E."/>
            <person name="Keeling P.J."/>
            <person name="Gray M.W."/>
            <person name="Grigoriev I.V."/>
            <person name="Archibald J.M."/>
        </authorList>
    </citation>
    <scope>NUCLEOTIDE SEQUENCE</scope>
    <source>
        <strain evidence="2 4">CCMP2712</strain>
    </source>
</reference>
<accession>L1IBH9</accession>